<name>A0A8I0N007_9GAMM</name>
<reference evidence="1 2" key="1">
    <citation type="submission" date="2015-06" db="EMBL/GenBank/DDBJ databases">
        <title>Genome sequence of Pseudoalteromonas peptidolytica.</title>
        <authorList>
            <person name="Xie B.-B."/>
            <person name="Rong J.-C."/>
            <person name="Qin Q.-L."/>
            <person name="Zhang Y.-Z."/>
        </authorList>
    </citation>
    <scope>NUCLEOTIDE SEQUENCE [LARGE SCALE GENOMIC DNA]</scope>
    <source>
        <strain evidence="1 2">F12-50-A1</strain>
    </source>
</reference>
<comment type="caution">
    <text evidence="1">The sequence shown here is derived from an EMBL/GenBank/DDBJ whole genome shotgun (WGS) entry which is preliminary data.</text>
</comment>
<dbReference type="EMBL" id="AQHF01000034">
    <property type="protein sequence ID" value="MBE0349055.1"/>
    <property type="molecule type" value="Genomic_DNA"/>
</dbReference>
<gene>
    <name evidence="1" type="ORF">PPEP_b0953</name>
</gene>
<dbReference type="AlphaFoldDB" id="A0A8I0N007"/>
<dbReference type="Proteomes" id="UP000660708">
    <property type="component" value="Unassembled WGS sequence"/>
</dbReference>
<dbReference type="SUPFAM" id="SSF52540">
    <property type="entry name" value="P-loop containing nucleoside triphosphate hydrolases"/>
    <property type="match status" value="1"/>
</dbReference>
<sequence length="165" mass="18774">MENKGKLFFFCGKMGAGKSTKSRTVATVNNAILISEDDWLSAHYPSQIQTFDDYIQYSNLIKPFVKSHVQNLLSIGVNVVMDFPANTVKQRSWFVSLCSEVNSDYELWYLALTDEQCLSQIAMRRVEQPERSMFDTEAVFHHVTQYFEAPTASEGLNLVAVESIE</sequence>
<dbReference type="RefSeq" id="WP_128729943.1">
    <property type="nucleotide sequence ID" value="NZ_AQHF01000034.1"/>
</dbReference>
<dbReference type="Gene3D" id="3.40.50.300">
    <property type="entry name" value="P-loop containing nucleotide triphosphate hydrolases"/>
    <property type="match status" value="1"/>
</dbReference>
<evidence type="ECO:0000313" key="1">
    <source>
        <dbReference type="EMBL" id="MBE0349055.1"/>
    </source>
</evidence>
<dbReference type="Pfam" id="PF13671">
    <property type="entry name" value="AAA_33"/>
    <property type="match status" value="1"/>
</dbReference>
<protein>
    <submittedName>
        <fullName evidence="1">Uncharacterized protein</fullName>
    </submittedName>
</protein>
<proteinExistence type="predicted"/>
<evidence type="ECO:0000313" key="2">
    <source>
        <dbReference type="Proteomes" id="UP000660708"/>
    </source>
</evidence>
<dbReference type="InterPro" id="IPR027417">
    <property type="entry name" value="P-loop_NTPase"/>
</dbReference>
<accession>A0A8I0N007</accession>
<keyword evidence="2" id="KW-1185">Reference proteome</keyword>
<organism evidence="1 2">
    <name type="scientific">Pseudoalteromonas peptidolytica F12-50-A1</name>
    <dbReference type="NCBI Taxonomy" id="1315280"/>
    <lineage>
        <taxon>Bacteria</taxon>
        <taxon>Pseudomonadati</taxon>
        <taxon>Pseudomonadota</taxon>
        <taxon>Gammaproteobacteria</taxon>
        <taxon>Alteromonadales</taxon>
        <taxon>Pseudoalteromonadaceae</taxon>
        <taxon>Pseudoalteromonas</taxon>
    </lineage>
</organism>